<dbReference type="InterPro" id="IPR017887">
    <property type="entry name" value="TF_TCP_subgr"/>
</dbReference>
<dbReference type="GO" id="GO:0005634">
    <property type="term" value="C:nucleus"/>
    <property type="evidence" value="ECO:0007669"/>
    <property type="project" value="UniProtKB-SubCell"/>
</dbReference>
<dbReference type="Proteomes" id="UP000327085">
    <property type="component" value="Chromosome 1"/>
</dbReference>
<feature type="compositionally biased region" description="Polar residues" evidence="7">
    <location>
        <begin position="324"/>
        <end position="333"/>
    </location>
</feature>
<keyword evidence="4" id="KW-0238">DNA-binding</keyword>
<feature type="compositionally biased region" description="Basic and acidic residues" evidence="7">
    <location>
        <begin position="125"/>
        <end position="135"/>
    </location>
</feature>
<keyword evidence="6" id="KW-0539">Nucleus</keyword>
<name>A0A5E4EST8_PRUDU</name>
<dbReference type="PROSITE" id="PS51370">
    <property type="entry name" value="R"/>
    <property type="match status" value="1"/>
</dbReference>
<evidence type="ECO:0000256" key="6">
    <source>
        <dbReference type="ARBA" id="ARBA00023242"/>
    </source>
</evidence>
<dbReference type="GO" id="GO:2000032">
    <property type="term" value="P:regulation of secondary shoot formation"/>
    <property type="evidence" value="ECO:0007669"/>
    <property type="project" value="TreeGrafter"/>
</dbReference>
<evidence type="ECO:0000259" key="9">
    <source>
        <dbReference type="PROSITE" id="PS51370"/>
    </source>
</evidence>
<dbReference type="PANTHER" id="PTHR31072:SF87">
    <property type="entry name" value="TRANSCRIPTION FACTOR TCP12"/>
    <property type="match status" value="1"/>
</dbReference>
<evidence type="ECO:0000256" key="1">
    <source>
        <dbReference type="ARBA" id="ARBA00004123"/>
    </source>
</evidence>
<sequence>MTMFPSSSSASNYRRPFPCDTNQQPQLLEKSSTNIIDQHDHENPNSISHDDHHIRQYYSHYSEDHQHQAPNNFLEHDGLLLSYLLSQQQLLVGSSSPNMNSATSHHVQAHDTTEISVVASNSNKKVMDRVDEDRTAPAATSKGCSSKKKSNTSNGESKNAKAPRKRSSGNKDRHSKIYTARGPRDRRMRLSLQIARKFFDLQDMLGFDKASKTIEWLFTKSKTSIKELKQHLNISPLAAYSCSTNANATSTSTITAKMNSSTSENSEVASKIQETANGDVHSIGTLEREKKNRKLCVVARESRVEARARARERTREKMMRTRSGLDQYQNLRKQSPDDDQVPQNPNNDQFSGGHYLWSSNCPNDQLFEPGMMMNSMVMSINHHDEKVVGSTTIPSGANSEDYDFPSFPGNWGQINNSKNTTGNNVLQIDPNPSNSSTMATAPPTSYPLEQKPSSVFMSTSSSMQEQNPSSIFVTTLIAEDQNPTTCSNFGTNSSIVLQSQFLGN</sequence>
<dbReference type="InterPro" id="IPR005333">
    <property type="entry name" value="Transcription_factor_TCP"/>
</dbReference>
<evidence type="ECO:0000313" key="10">
    <source>
        <dbReference type="EMBL" id="VVA17899.1"/>
    </source>
</evidence>
<evidence type="ECO:0000256" key="3">
    <source>
        <dbReference type="ARBA" id="ARBA00023015"/>
    </source>
</evidence>
<comment type="subcellular location">
    <subcellularLocation>
        <location evidence="1">Nucleus</location>
    </subcellularLocation>
</comment>
<evidence type="ECO:0000256" key="5">
    <source>
        <dbReference type="ARBA" id="ARBA00023163"/>
    </source>
</evidence>
<evidence type="ECO:0000256" key="2">
    <source>
        <dbReference type="ARBA" id="ARBA00022473"/>
    </source>
</evidence>
<protein>
    <submittedName>
        <fullName evidence="10">PREDICTED: mRNAion factor</fullName>
    </submittedName>
</protein>
<dbReference type="GO" id="GO:0043565">
    <property type="term" value="F:sequence-specific DNA binding"/>
    <property type="evidence" value="ECO:0007669"/>
    <property type="project" value="TreeGrafter"/>
</dbReference>
<evidence type="ECO:0000259" key="8">
    <source>
        <dbReference type="PROSITE" id="PS51369"/>
    </source>
</evidence>
<dbReference type="Gramene" id="VVA17899">
    <property type="protein sequence ID" value="VVA17899"/>
    <property type="gene ID" value="Prudul26B019826"/>
</dbReference>
<dbReference type="EMBL" id="CABIKO010000027">
    <property type="protein sequence ID" value="VVA17899.1"/>
    <property type="molecule type" value="Genomic_DNA"/>
</dbReference>
<feature type="compositionally biased region" description="Polar residues" evidence="7">
    <location>
        <begin position="114"/>
        <end position="124"/>
    </location>
</feature>
<dbReference type="GO" id="GO:0003700">
    <property type="term" value="F:DNA-binding transcription factor activity"/>
    <property type="evidence" value="ECO:0007669"/>
    <property type="project" value="InterPro"/>
</dbReference>
<accession>A0A5E4EST8</accession>
<gene>
    <name evidence="10" type="ORF">ALMOND_2B019826</name>
</gene>
<evidence type="ECO:0000256" key="7">
    <source>
        <dbReference type="SAM" id="MobiDB-lite"/>
    </source>
</evidence>
<proteinExistence type="predicted"/>
<dbReference type="AlphaFoldDB" id="A0A5E4EST8"/>
<evidence type="ECO:0000256" key="4">
    <source>
        <dbReference type="ARBA" id="ARBA00023125"/>
    </source>
</evidence>
<feature type="compositionally biased region" description="Basic and acidic residues" evidence="7">
    <location>
        <begin position="307"/>
        <end position="319"/>
    </location>
</feature>
<feature type="domain" description="R" evidence="9">
    <location>
        <begin position="300"/>
        <end position="317"/>
    </location>
</feature>
<feature type="region of interest" description="Disordered" evidence="7">
    <location>
        <begin position="1"/>
        <end position="24"/>
    </location>
</feature>
<keyword evidence="5" id="KW-0804">Transcription</keyword>
<feature type="compositionally biased region" description="Polar residues" evidence="7">
    <location>
        <begin position="97"/>
        <end position="106"/>
    </location>
</feature>
<feature type="region of interest" description="Disordered" evidence="7">
    <location>
        <begin position="95"/>
        <end position="184"/>
    </location>
</feature>
<feature type="domain" description="TCP" evidence="8">
    <location>
        <begin position="170"/>
        <end position="228"/>
    </location>
</feature>
<keyword evidence="2" id="KW-0217">Developmental protein</keyword>
<dbReference type="PANTHER" id="PTHR31072">
    <property type="entry name" value="TRANSCRIPTION FACTOR TCP4-RELATED"/>
    <property type="match status" value="1"/>
</dbReference>
<organism evidence="10 11">
    <name type="scientific">Prunus dulcis</name>
    <name type="common">Almond</name>
    <name type="synonym">Amygdalus dulcis</name>
    <dbReference type="NCBI Taxonomy" id="3755"/>
    <lineage>
        <taxon>Eukaryota</taxon>
        <taxon>Viridiplantae</taxon>
        <taxon>Streptophyta</taxon>
        <taxon>Embryophyta</taxon>
        <taxon>Tracheophyta</taxon>
        <taxon>Spermatophyta</taxon>
        <taxon>Magnoliopsida</taxon>
        <taxon>eudicotyledons</taxon>
        <taxon>Gunneridae</taxon>
        <taxon>Pentapetalae</taxon>
        <taxon>rosids</taxon>
        <taxon>fabids</taxon>
        <taxon>Rosales</taxon>
        <taxon>Rosaceae</taxon>
        <taxon>Amygdaloideae</taxon>
        <taxon>Amygdaleae</taxon>
        <taxon>Prunus</taxon>
    </lineage>
</organism>
<dbReference type="InterPro" id="IPR017888">
    <property type="entry name" value="CYC/TB1_R_domain"/>
</dbReference>
<keyword evidence="3" id="KW-0805">Transcription regulation</keyword>
<feature type="compositionally biased region" description="Basic residues" evidence="7">
    <location>
        <begin position="161"/>
        <end position="176"/>
    </location>
</feature>
<dbReference type="PROSITE" id="PS51369">
    <property type="entry name" value="TCP"/>
    <property type="match status" value="1"/>
</dbReference>
<feature type="compositionally biased region" description="Polar residues" evidence="7">
    <location>
        <begin position="1"/>
        <end position="12"/>
    </location>
</feature>
<dbReference type="InParanoid" id="A0A5E4EST8"/>
<reference evidence="11" key="1">
    <citation type="journal article" date="2020" name="Plant J.">
        <title>Transposons played a major role in the diversification between the closely related almond and peach genomes: results from the almond genome sequence.</title>
        <authorList>
            <person name="Alioto T."/>
            <person name="Alexiou K.G."/>
            <person name="Bardil A."/>
            <person name="Barteri F."/>
            <person name="Castanera R."/>
            <person name="Cruz F."/>
            <person name="Dhingra A."/>
            <person name="Duval H."/>
            <person name="Fernandez I Marti A."/>
            <person name="Frias L."/>
            <person name="Galan B."/>
            <person name="Garcia J.L."/>
            <person name="Howad W."/>
            <person name="Gomez-Garrido J."/>
            <person name="Gut M."/>
            <person name="Julca I."/>
            <person name="Morata J."/>
            <person name="Puigdomenech P."/>
            <person name="Ribeca P."/>
            <person name="Rubio Cabetas M.J."/>
            <person name="Vlasova A."/>
            <person name="Wirthensohn M."/>
            <person name="Garcia-Mas J."/>
            <person name="Gabaldon T."/>
            <person name="Casacuberta J.M."/>
            <person name="Arus P."/>
        </authorList>
    </citation>
    <scope>NUCLEOTIDE SEQUENCE [LARGE SCALE GENOMIC DNA]</scope>
    <source>
        <strain evidence="11">cv. Texas</strain>
    </source>
</reference>
<feature type="region of interest" description="Disordered" evidence="7">
    <location>
        <begin position="307"/>
        <end position="354"/>
    </location>
</feature>
<evidence type="ECO:0000313" key="11">
    <source>
        <dbReference type="Proteomes" id="UP000327085"/>
    </source>
</evidence>
<dbReference type="Pfam" id="PF03634">
    <property type="entry name" value="TCP"/>
    <property type="match status" value="1"/>
</dbReference>